<comment type="similarity">
    <text evidence="4 19">Belongs to the CobS family.</text>
</comment>
<evidence type="ECO:0000256" key="4">
    <source>
        <dbReference type="ARBA" id="ARBA00010561"/>
    </source>
</evidence>
<comment type="cofactor">
    <cofactor evidence="1 19">
        <name>Mg(2+)</name>
        <dbReference type="ChEBI" id="CHEBI:18420"/>
    </cofactor>
</comment>
<evidence type="ECO:0000256" key="16">
    <source>
        <dbReference type="ARBA" id="ARBA00032853"/>
    </source>
</evidence>
<evidence type="ECO:0000256" key="8">
    <source>
        <dbReference type="ARBA" id="ARBA00022573"/>
    </source>
</evidence>
<evidence type="ECO:0000256" key="6">
    <source>
        <dbReference type="ARBA" id="ARBA00015850"/>
    </source>
</evidence>
<keyword evidence="8 19" id="KW-0169">Cobalamin biosynthesis</keyword>
<keyword evidence="10 19" id="KW-0812">Transmembrane</keyword>
<evidence type="ECO:0000313" key="20">
    <source>
        <dbReference type="EMBL" id="PWB85869.1"/>
    </source>
</evidence>
<keyword evidence="13 19" id="KW-0472">Membrane</keyword>
<dbReference type="InterPro" id="IPR003805">
    <property type="entry name" value="CobS"/>
</dbReference>
<feature type="transmembrane region" description="Helical" evidence="19">
    <location>
        <begin position="44"/>
        <end position="65"/>
    </location>
</feature>
<sequence>MAREEYLKEEEFSPLKSILSLMSFSTIFPINIFTSMEYLTKLTWFWPFIHLFVGILAAVCGFICHSLLQLDLLLSSAIIYAFLMIITGYNHVDGLMDMSDGVMVHGDASRKISIMKDSSVGTAGIMSAILVSLIAIAAISDMLSYNFILGIIIIEMSSKTSLLTTAITSKAGTGLGSYFINSLNVGEYMLSTFVVAVISYLLGGVTGLLGVLGAIISGAVMSIIAKKNFGIANGDVLGASNEVGRVISAIFICIGLFYFM</sequence>
<dbReference type="Proteomes" id="UP000245577">
    <property type="component" value="Unassembled WGS sequence"/>
</dbReference>
<evidence type="ECO:0000256" key="9">
    <source>
        <dbReference type="ARBA" id="ARBA00022679"/>
    </source>
</evidence>
<feature type="transmembrane region" description="Helical" evidence="19">
    <location>
        <begin position="12"/>
        <end position="32"/>
    </location>
</feature>
<evidence type="ECO:0000256" key="3">
    <source>
        <dbReference type="ARBA" id="ARBA00004663"/>
    </source>
</evidence>
<keyword evidence="7 19" id="KW-1003">Cell membrane</keyword>
<accession>A0A2U1S742</accession>
<evidence type="ECO:0000256" key="5">
    <source>
        <dbReference type="ARBA" id="ARBA00013200"/>
    </source>
</evidence>
<dbReference type="EC" id="2.7.8.26" evidence="5 19"/>
<evidence type="ECO:0000256" key="13">
    <source>
        <dbReference type="ARBA" id="ARBA00023136"/>
    </source>
</evidence>
<protein>
    <recommendedName>
        <fullName evidence="6 19">Adenosylcobinamide-GDP ribazoletransferase</fullName>
        <ecNumber evidence="5 19">2.7.8.26</ecNumber>
    </recommendedName>
    <alternativeName>
        <fullName evidence="16 19">Cobalamin synthase</fullName>
    </alternativeName>
    <alternativeName>
        <fullName evidence="15 19">Cobalamin-5'-phosphate synthase</fullName>
    </alternativeName>
</protein>
<dbReference type="OrthoDB" id="11748at2157"/>
<evidence type="ECO:0000256" key="14">
    <source>
        <dbReference type="ARBA" id="ARBA00025228"/>
    </source>
</evidence>
<evidence type="ECO:0000256" key="1">
    <source>
        <dbReference type="ARBA" id="ARBA00001946"/>
    </source>
</evidence>
<feature type="transmembrane region" description="Helical" evidence="19">
    <location>
        <begin position="125"/>
        <end position="154"/>
    </location>
</feature>
<dbReference type="PANTHER" id="PTHR34148">
    <property type="entry name" value="ADENOSYLCOBINAMIDE-GDP RIBAZOLETRANSFERASE"/>
    <property type="match status" value="1"/>
</dbReference>
<evidence type="ECO:0000256" key="7">
    <source>
        <dbReference type="ARBA" id="ARBA00022475"/>
    </source>
</evidence>
<keyword evidence="11 19" id="KW-0460">Magnesium</keyword>
<dbReference type="GO" id="GO:0009236">
    <property type="term" value="P:cobalamin biosynthetic process"/>
    <property type="evidence" value="ECO:0007669"/>
    <property type="project" value="UniProtKB-UniRule"/>
</dbReference>
<evidence type="ECO:0000256" key="15">
    <source>
        <dbReference type="ARBA" id="ARBA00032605"/>
    </source>
</evidence>
<reference evidence="20 21" key="1">
    <citation type="submission" date="2017-03" db="EMBL/GenBank/DDBJ databases">
        <title>Genome sequence of Methanobrevibacter wosei.</title>
        <authorList>
            <person name="Poehlein A."/>
            <person name="Seedorf H."/>
            <person name="Daniel R."/>
        </authorList>
    </citation>
    <scope>NUCLEOTIDE SEQUENCE [LARGE SCALE GENOMIC DNA]</scope>
    <source>
        <strain evidence="20 21">DSM 11979</strain>
    </source>
</reference>
<feature type="transmembrane region" description="Helical" evidence="19">
    <location>
        <begin position="200"/>
        <end position="224"/>
    </location>
</feature>
<keyword evidence="9 19" id="KW-0808">Transferase</keyword>
<dbReference type="NCBIfam" id="TIGR00317">
    <property type="entry name" value="cobS"/>
    <property type="match status" value="1"/>
</dbReference>
<evidence type="ECO:0000256" key="19">
    <source>
        <dbReference type="HAMAP-Rule" id="MF_00719"/>
    </source>
</evidence>
<feature type="transmembrane region" description="Helical" evidence="19">
    <location>
        <begin position="72"/>
        <end position="92"/>
    </location>
</feature>
<keyword evidence="12 19" id="KW-1133">Transmembrane helix</keyword>
<evidence type="ECO:0000313" key="21">
    <source>
        <dbReference type="Proteomes" id="UP000245577"/>
    </source>
</evidence>
<feature type="transmembrane region" description="Helical" evidence="19">
    <location>
        <begin position="236"/>
        <end position="259"/>
    </location>
</feature>
<evidence type="ECO:0000256" key="18">
    <source>
        <dbReference type="ARBA" id="ARBA00049504"/>
    </source>
</evidence>
<evidence type="ECO:0000256" key="12">
    <source>
        <dbReference type="ARBA" id="ARBA00022989"/>
    </source>
</evidence>
<comment type="catalytic activity">
    <reaction evidence="18 19">
        <text>alpha-ribazole 5'-phosphate + adenosylcob(III)inamide-GDP = adenosylcob(III)alamin 5'-phosphate + GMP + H(+)</text>
        <dbReference type="Rhea" id="RHEA:23560"/>
        <dbReference type="ChEBI" id="CHEBI:15378"/>
        <dbReference type="ChEBI" id="CHEBI:57918"/>
        <dbReference type="ChEBI" id="CHEBI:58115"/>
        <dbReference type="ChEBI" id="CHEBI:60487"/>
        <dbReference type="ChEBI" id="CHEBI:60493"/>
        <dbReference type="EC" id="2.7.8.26"/>
    </reaction>
</comment>
<proteinExistence type="inferred from homology"/>
<dbReference type="HAMAP" id="MF_00719">
    <property type="entry name" value="CobS"/>
    <property type="match status" value="1"/>
</dbReference>
<keyword evidence="21" id="KW-1185">Reference proteome</keyword>
<evidence type="ECO:0000256" key="17">
    <source>
        <dbReference type="ARBA" id="ARBA00048623"/>
    </source>
</evidence>
<dbReference type="RefSeq" id="WP_116669515.1">
    <property type="nucleotide sequence ID" value="NZ_CASEFK010000012.1"/>
</dbReference>
<dbReference type="PANTHER" id="PTHR34148:SF1">
    <property type="entry name" value="ADENOSYLCOBINAMIDE-GDP RIBAZOLETRANSFERASE"/>
    <property type="match status" value="1"/>
</dbReference>
<dbReference type="EMBL" id="MZGU01000004">
    <property type="protein sequence ID" value="PWB85869.1"/>
    <property type="molecule type" value="Genomic_DNA"/>
</dbReference>
<comment type="function">
    <text evidence="14 19">Joins adenosylcobinamide-GDP and alpha-ribazole to generate adenosylcobalamin (Ado-cobalamin). Also synthesizes adenosylcobalamin 5'-phosphate from adenosylcobinamide-GDP and alpha-ribazole 5'-phosphate.</text>
</comment>
<evidence type="ECO:0000256" key="2">
    <source>
        <dbReference type="ARBA" id="ARBA00004651"/>
    </source>
</evidence>
<comment type="subcellular location">
    <subcellularLocation>
        <location evidence="2 19">Cell membrane</location>
        <topology evidence="2 19">Multi-pass membrane protein</topology>
    </subcellularLocation>
</comment>
<dbReference type="AlphaFoldDB" id="A0A2U1S742"/>
<evidence type="ECO:0000256" key="10">
    <source>
        <dbReference type="ARBA" id="ARBA00022692"/>
    </source>
</evidence>
<gene>
    <name evidence="19 20" type="primary">cobS</name>
    <name evidence="20" type="ORF">MBBWO_07150</name>
</gene>
<organism evidence="20 21">
    <name type="scientific">Methanobrevibacter woesei</name>
    <dbReference type="NCBI Taxonomy" id="190976"/>
    <lineage>
        <taxon>Archaea</taxon>
        <taxon>Methanobacteriati</taxon>
        <taxon>Methanobacteriota</taxon>
        <taxon>Methanomada group</taxon>
        <taxon>Methanobacteria</taxon>
        <taxon>Methanobacteriales</taxon>
        <taxon>Methanobacteriaceae</taxon>
        <taxon>Methanobrevibacter</taxon>
    </lineage>
</organism>
<dbReference type="GO" id="GO:0008818">
    <property type="term" value="F:cobalamin 5'-phosphate synthase activity"/>
    <property type="evidence" value="ECO:0007669"/>
    <property type="project" value="UniProtKB-UniRule"/>
</dbReference>
<evidence type="ECO:0000256" key="11">
    <source>
        <dbReference type="ARBA" id="ARBA00022842"/>
    </source>
</evidence>
<dbReference type="GO" id="GO:0051073">
    <property type="term" value="F:adenosylcobinamide-GDP ribazoletransferase activity"/>
    <property type="evidence" value="ECO:0007669"/>
    <property type="project" value="UniProtKB-UniRule"/>
</dbReference>
<dbReference type="Pfam" id="PF02654">
    <property type="entry name" value="CobS"/>
    <property type="match status" value="1"/>
</dbReference>
<comment type="pathway">
    <text evidence="3 19">Cofactor biosynthesis; adenosylcobalamin biosynthesis; adenosylcobalamin from cob(II)yrinate a,c-diamide: step 7/7.</text>
</comment>
<dbReference type="GO" id="GO:0005886">
    <property type="term" value="C:plasma membrane"/>
    <property type="evidence" value="ECO:0007669"/>
    <property type="project" value="UniProtKB-SubCell"/>
</dbReference>
<dbReference type="UniPathway" id="UPA00148">
    <property type="reaction ID" value="UER00238"/>
</dbReference>
<comment type="catalytic activity">
    <reaction evidence="17 19">
        <text>alpha-ribazole + adenosylcob(III)inamide-GDP = adenosylcob(III)alamin + GMP + H(+)</text>
        <dbReference type="Rhea" id="RHEA:16049"/>
        <dbReference type="ChEBI" id="CHEBI:10329"/>
        <dbReference type="ChEBI" id="CHEBI:15378"/>
        <dbReference type="ChEBI" id="CHEBI:18408"/>
        <dbReference type="ChEBI" id="CHEBI:58115"/>
        <dbReference type="ChEBI" id="CHEBI:60487"/>
        <dbReference type="EC" id="2.7.8.26"/>
    </reaction>
</comment>
<name>A0A2U1S742_9EURY</name>
<comment type="caution">
    <text evidence="20">The sequence shown here is derived from an EMBL/GenBank/DDBJ whole genome shotgun (WGS) entry which is preliminary data.</text>
</comment>